<dbReference type="OrthoDB" id="10017101at2759"/>
<dbReference type="Proteomes" id="UP000886998">
    <property type="component" value="Unassembled WGS sequence"/>
</dbReference>
<dbReference type="PANTHER" id="PTHR12315:SF0">
    <property type="entry name" value="7SK SNRNA METHYLPHOSPHATE CAPPING ENZYME"/>
    <property type="match status" value="1"/>
</dbReference>
<keyword evidence="2 6" id="KW-0489">Methyltransferase</keyword>
<dbReference type="Gene3D" id="3.40.50.150">
    <property type="entry name" value="Vaccinia Virus protein VP39"/>
    <property type="match status" value="1"/>
</dbReference>
<dbReference type="InterPro" id="IPR010675">
    <property type="entry name" value="Bin3_C"/>
</dbReference>
<dbReference type="GO" id="GO:0008173">
    <property type="term" value="F:RNA methyltransferase activity"/>
    <property type="evidence" value="ECO:0007669"/>
    <property type="project" value="UniProtKB-UniRule"/>
</dbReference>
<dbReference type="GO" id="GO:0017069">
    <property type="term" value="F:snRNA binding"/>
    <property type="evidence" value="ECO:0007669"/>
    <property type="project" value="TreeGrafter"/>
</dbReference>
<evidence type="ECO:0000256" key="5">
    <source>
        <dbReference type="PROSITE-ProRule" id="PRU00848"/>
    </source>
</evidence>
<keyword evidence="4 5" id="KW-0949">S-adenosyl-L-methionine</keyword>
<comment type="caution">
    <text evidence="8">The sequence shown here is derived from an EMBL/GenBank/DDBJ whole genome shotgun (WGS) entry which is preliminary data.</text>
</comment>
<dbReference type="InterPro" id="IPR029063">
    <property type="entry name" value="SAM-dependent_MTases_sf"/>
</dbReference>
<dbReference type="PANTHER" id="PTHR12315">
    <property type="entry name" value="BICOID-INTERACTING PROTEIN RELATED"/>
    <property type="match status" value="1"/>
</dbReference>
<evidence type="ECO:0000256" key="4">
    <source>
        <dbReference type="ARBA" id="ARBA00022691"/>
    </source>
</evidence>
<dbReference type="SUPFAM" id="SSF53335">
    <property type="entry name" value="S-adenosyl-L-methionine-dependent methyltransferases"/>
    <property type="match status" value="1"/>
</dbReference>
<accession>A0A8X7CU36</accession>
<evidence type="ECO:0000256" key="1">
    <source>
        <dbReference type="ARBA" id="ARBA00008361"/>
    </source>
</evidence>
<dbReference type="InterPro" id="IPR039772">
    <property type="entry name" value="Bin3-like"/>
</dbReference>
<comment type="similarity">
    <text evidence="1 6">Belongs to the methyltransferase superfamily.</text>
</comment>
<evidence type="ECO:0000256" key="6">
    <source>
        <dbReference type="RuleBase" id="RU367087"/>
    </source>
</evidence>
<dbReference type="GO" id="GO:0032259">
    <property type="term" value="P:methylation"/>
    <property type="evidence" value="ECO:0007669"/>
    <property type="project" value="UniProtKB-KW"/>
</dbReference>
<proteinExistence type="inferred from homology"/>
<reference evidence="8" key="1">
    <citation type="submission" date="2020-08" db="EMBL/GenBank/DDBJ databases">
        <title>Multicomponent nature underlies the extraordinary mechanical properties of spider dragline silk.</title>
        <authorList>
            <person name="Kono N."/>
            <person name="Nakamura H."/>
            <person name="Mori M."/>
            <person name="Yoshida Y."/>
            <person name="Ohtoshi R."/>
            <person name="Malay A.D."/>
            <person name="Moran D.A.P."/>
            <person name="Tomita M."/>
            <person name="Numata K."/>
            <person name="Arakawa K."/>
        </authorList>
    </citation>
    <scope>NUCLEOTIDE SEQUENCE</scope>
</reference>
<protein>
    <recommendedName>
        <fullName evidence="6">RNA methyltransferase</fullName>
        <ecNumber evidence="6">2.1.1.-</ecNumber>
    </recommendedName>
</protein>
<dbReference type="InterPro" id="IPR024160">
    <property type="entry name" value="BIN3_SAM-bd_dom"/>
</dbReference>
<name>A0A8X7CU36_9ARAC</name>
<dbReference type="GO" id="GO:0040031">
    <property type="term" value="P:snRNA modification"/>
    <property type="evidence" value="ECO:0007669"/>
    <property type="project" value="TreeGrafter"/>
</dbReference>
<evidence type="ECO:0000313" key="9">
    <source>
        <dbReference type="Proteomes" id="UP000886998"/>
    </source>
</evidence>
<dbReference type="Pfam" id="PF06859">
    <property type="entry name" value="Bin3"/>
    <property type="match status" value="1"/>
</dbReference>
<dbReference type="PROSITE" id="PS51515">
    <property type="entry name" value="BIN3_SAM"/>
    <property type="match status" value="1"/>
</dbReference>
<evidence type="ECO:0000313" key="8">
    <source>
        <dbReference type="EMBL" id="GFY79565.1"/>
    </source>
</evidence>
<evidence type="ECO:0000259" key="7">
    <source>
        <dbReference type="PROSITE" id="PS51515"/>
    </source>
</evidence>
<evidence type="ECO:0000256" key="3">
    <source>
        <dbReference type="ARBA" id="ARBA00022679"/>
    </source>
</evidence>
<dbReference type="EMBL" id="BMAV01023654">
    <property type="protein sequence ID" value="GFY79565.1"/>
    <property type="molecule type" value="Genomic_DNA"/>
</dbReference>
<organism evidence="8 9">
    <name type="scientific">Trichonephila inaurata madagascariensis</name>
    <dbReference type="NCBI Taxonomy" id="2747483"/>
    <lineage>
        <taxon>Eukaryota</taxon>
        <taxon>Metazoa</taxon>
        <taxon>Ecdysozoa</taxon>
        <taxon>Arthropoda</taxon>
        <taxon>Chelicerata</taxon>
        <taxon>Arachnida</taxon>
        <taxon>Araneae</taxon>
        <taxon>Araneomorphae</taxon>
        <taxon>Entelegynae</taxon>
        <taxon>Araneoidea</taxon>
        <taxon>Nephilidae</taxon>
        <taxon>Trichonephila</taxon>
        <taxon>Trichonephila inaurata</taxon>
    </lineage>
</organism>
<keyword evidence="9" id="KW-1185">Reference proteome</keyword>
<dbReference type="EC" id="2.1.1.-" evidence="6"/>
<dbReference type="CDD" id="cd02440">
    <property type="entry name" value="AdoMet_MTases"/>
    <property type="match status" value="1"/>
</dbReference>
<dbReference type="AlphaFoldDB" id="A0A8X7CU36"/>
<evidence type="ECO:0000256" key="2">
    <source>
        <dbReference type="ARBA" id="ARBA00022603"/>
    </source>
</evidence>
<sequence length="227" mass="26434">MAPPHEKYHQFSESFCGAKYPNISFGKRSHENEPFINQKWEKNKKLKAQNEKHNQKKEEAYKFRFGNYHQYYGYRNQGQTDPRITCMKQEWFSGKDVLDIGCNAGHFTLALAKYFSPKCIIAYGPVAQSMDSKGRYSEGKFPFNVQFIQANFILSSDEFVNNQMQYFDTVLCLSVTKWVHLNWGDIGIKRLFHRAHKLLRPGGSFILEAQTFHIGESQAACMKLYTI</sequence>
<gene>
    <name evidence="8" type="primary">Y17G7B.18</name>
    <name evidence="8" type="ORF">TNIN_444021</name>
</gene>
<feature type="domain" description="Bin3-type SAM" evidence="7">
    <location>
        <begin position="1"/>
        <end position="227"/>
    </location>
</feature>
<dbReference type="GO" id="GO:0008171">
    <property type="term" value="F:O-methyltransferase activity"/>
    <property type="evidence" value="ECO:0007669"/>
    <property type="project" value="UniProtKB-UniRule"/>
</dbReference>
<keyword evidence="3 6" id="KW-0808">Transferase</keyword>